<feature type="domain" description="Pyrroline-5-carboxylate reductase catalytic N-terminal" evidence="2">
    <location>
        <begin position="3"/>
        <end position="58"/>
    </location>
</feature>
<dbReference type="EMBL" id="CP109134">
    <property type="protein sequence ID" value="WSD11428.1"/>
    <property type="molecule type" value="Genomic_DNA"/>
</dbReference>
<sequence length="59" mass="6083">MGGTDRQGKGLAHRFAQAGHTVVLDSRSVERTESAATESVRRAGDAVRVSGADNATAAE</sequence>
<gene>
    <name evidence="3" type="ORF">OIE73_17160</name>
</gene>
<dbReference type="Proteomes" id="UP001335325">
    <property type="component" value="Chromosome"/>
</dbReference>
<accession>A0ABZ1GYW1</accession>
<dbReference type="SUPFAM" id="SSF51735">
    <property type="entry name" value="NAD(P)-binding Rossmann-fold domains"/>
    <property type="match status" value="1"/>
</dbReference>
<keyword evidence="4" id="KW-1185">Reference proteome</keyword>
<evidence type="ECO:0000256" key="1">
    <source>
        <dbReference type="SAM" id="MobiDB-lite"/>
    </source>
</evidence>
<name>A0ABZ1GYW1_9ACTN</name>
<proteinExistence type="predicted"/>
<dbReference type="InterPro" id="IPR028939">
    <property type="entry name" value="P5C_Rdtase_cat_N"/>
</dbReference>
<feature type="region of interest" description="Disordered" evidence="1">
    <location>
        <begin position="26"/>
        <end position="59"/>
    </location>
</feature>
<evidence type="ECO:0000313" key="3">
    <source>
        <dbReference type="EMBL" id="WSD11428.1"/>
    </source>
</evidence>
<evidence type="ECO:0000313" key="4">
    <source>
        <dbReference type="Proteomes" id="UP001335325"/>
    </source>
</evidence>
<dbReference type="RefSeq" id="WP_406471700.1">
    <property type="nucleotide sequence ID" value="NZ_CP109264.1"/>
</dbReference>
<feature type="compositionally biased region" description="Basic and acidic residues" evidence="1">
    <location>
        <begin position="27"/>
        <end position="45"/>
    </location>
</feature>
<organism evidence="3 4">
    <name type="scientific">Streptomyces hirsutus</name>
    <dbReference type="NCBI Taxonomy" id="35620"/>
    <lineage>
        <taxon>Bacteria</taxon>
        <taxon>Bacillati</taxon>
        <taxon>Actinomycetota</taxon>
        <taxon>Actinomycetes</taxon>
        <taxon>Kitasatosporales</taxon>
        <taxon>Streptomycetaceae</taxon>
        <taxon>Streptomyces</taxon>
    </lineage>
</organism>
<dbReference type="InterPro" id="IPR036291">
    <property type="entry name" value="NAD(P)-bd_dom_sf"/>
</dbReference>
<dbReference type="Gene3D" id="3.40.50.720">
    <property type="entry name" value="NAD(P)-binding Rossmann-like Domain"/>
    <property type="match status" value="1"/>
</dbReference>
<evidence type="ECO:0000259" key="2">
    <source>
        <dbReference type="Pfam" id="PF03807"/>
    </source>
</evidence>
<reference evidence="3 4" key="1">
    <citation type="submission" date="2022-10" db="EMBL/GenBank/DDBJ databases">
        <title>The complete genomes of actinobacterial strains from the NBC collection.</title>
        <authorList>
            <person name="Joergensen T.S."/>
            <person name="Alvarez Arevalo M."/>
            <person name="Sterndorff E.B."/>
            <person name="Faurdal D."/>
            <person name="Vuksanovic O."/>
            <person name="Mourched A.-S."/>
            <person name="Charusanti P."/>
            <person name="Shaw S."/>
            <person name="Blin K."/>
            <person name="Weber T."/>
        </authorList>
    </citation>
    <scope>NUCLEOTIDE SEQUENCE [LARGE SCALE GENOMIC DNA]</scope>
    <source>
        <strain evidence="3 4">NBC 01753</strain>
    </source>
</reference>
<dbReference type="Pfam" id="PF03807">
    <property type="entry name" value="F420_oxidored"/>
    <property type="match status" value="1"/>
</dbReference>
<protein>
    <submittedName>
        <fullName evidence="3">NAD(P)-binding domain-containing protein</fullName>
    </submittedName>
</protein>